<proteinExistence type="predicted"/>
<evidence type="ECO:0000313" key="2">
    <source>
        <dbReference type="EMBL" id="GLX85295.1"/>
    </source>
</evidence>
<reference evidence="2 3" key="1">
    <citation type="submission" date="2023-03" db="EMBL/GenBank/DDBJ databases">
        <title>Thalassotalea loyana LMG 22536T draft genome sequence.</title>
        <authorList>
            <person name="Sawabe T."/>
        </authorList>
    </citation>
    <scope>NUCLEOTIDE SEQUENCE [LARGE SCALE GENOMIC DNA]</scope>
    <source>
        <strain evidence="2 3">LMG 22536</strain>
    </source>
</reference>
<name>A0ABQ6HCT5_9GAMM</name>
<evidence type="ECO:0000256" key="1">
    <source>
        <dbReference type="SAM" id="Phobius"/>
    </source>
</evidence>
<comment type="caution">
    <text evidence="2">The sequence shown here is derived from an EMBL/GenBank/DDBJ whole genome shotgun (WGS) entry which is preliminary data.</text>
</comment>
<feature type="transmembrane region" description="Helical" evidence="1">
    <location>
        <begin position="9"/>
        <end position="29"/>
    </location>
</feature>
<keyword evidence="1" id="KW-0472">Membrane</keyword>
<accession>A0ABQ6HCT5</accession>
<dbReference type="Proteomes" id="UP001157134">
    <property type="component" value="Unassembled WGS sequence"/>
</dbReference>
<keyword evidence="1" id="KW-0812">Transmembrane</keyword>
<keyword evidence="3" id="KW-1185">Reference proteome</keyword>
<protein>
    <recommendedName>
        <fullName evidence="4">AtpZ/AtpI family protein</fullName>
    </recommendedName>
</protein>
<feature type="transmembrane region" description="Helical" evidence="1">
    <location>
        <begin position="35"/>
        <end position="56"/>
    </location>
</feature>
<organism evidence="2 3">
    <name type="scientific">Thalassotalea loyana</name>
    <dbReference type="NCBI Taxonomy" id="280483"/>
    <lineage>
        <taxon>Bacteria</taxon>
        <taxon>Pseudomonadati</taxon>
        <taxon>Pseudomonadota</taxon>
        <taxon>Gammaproteobacteria</taxon>
        <taxon>Alteromonadales</taxon>
        <taxon>Colwelliaceae</taxon>
        <taxon>Thalassotalea</taxon>
    </lineage>
</organism>
<gene>
    <name evidence="2" type="ORF">tloyanaT_15470</name>
</gene>
<dbReference type="EMBL" id="BSSV01000003">
    <property type="protein sequence ID" value="GLX85295.1"/>
    <property type="molecule type" value="Genomic_DNA"/>
</dbReference>
<evidence type="ECO:0008006" key="4">
    <source>
        <dbReference type="Google" id="ProtNLM"/>
    </source>
</evidence>
<dbReference type="RefSeq" id="WP_284297271.1">
    <property type="nucleotide sequence ID" value="NZ_BSSV01000003.1"/>
</dbReference>
<sequence>MNETRYSNLIAYGLVIGLVIGLILDMYQINVFGEPGLAVVFMPVIGLLAGAIFSALSSKRSETE</sequence>
<keyword evidence="1" id="KW-1133">Transmembrane helix</keyword>
<evidence type="ECO:0000313" key="3">
    <source>
        <dbReference type="Proteomes" id="UP001157134"/>
    </source>
</evidence>